<proteinExistence type="inferred from homology"/>
<feature type="region of interest" description="Disordered" evidence="7">
    <location>
        <begin position="312"/>
        <end position="331"/>
    </location>
</feature>
<evidence type="ECO:0000256" key="6">
    <source>
        <dbReference type="ARBA" id="ARBA00023235"/>
    </source>
</evidence>
<keyword evidence="6 8" id="KW-0413">Isomerase</keyword>
<dbReference type="NCBIfam" id="NF002794">
    <property type="entry name" value="PRK02925.1"/>
    <property type="match status" value="1"/>
</dbReference>
<name>A0A4R6V066_9ACTN</name>
<comment type="caution">
    <text evidence="8">The sequence shown here is derived from an EMBL/GenBank/DDBJ whole genome shotgun (WGS) entry which is preliminary data.</text>
</comment>
<dbReference type="Pfam" id="PF02614">
    <property type="entry name" value="UxaC"/>
    <property type="match status" value="1"/>
</dbReference>
<evidence type="ECO:0000256" key="3">
    <source>
        <dbReference type="ARBA" id="ARBA00008397"/>
    </source>
</evidence>
<comment type="similarity">
    <text evidence="3">Belongs to the metallo-dependent hydrolases superfamily. Uronate isomerase family.</text>
</comment>
<protein>
    <recommendedName>
        <fullName evidence="5">Uronate isomerase</fullName>
        <ecNumber evidence="4">5.3.1.12</ecNumber>
    </recommendedName>
</protein>
<evidence type="ECO:0000313" key="9">
    <source>
        <dbReference type="Proteomes" id="UP000295281"/>
    </source>
</evidence>
<comment type="pathway">
    <text evidence="2">Carbohydrate metabolism; pentose and glucuronate interconversion.</text>
</comment>
<dbReference type="GO" id="GO:0042840">
    <property type="term" value="P:D-glucuronate catabolic process"/>
    <property type="evidence" value="ECO:0007669"/>
    <property type="project" value="TreeGrafter"/>
</dbReference>
<dbReference type="AlphaFoldDB" id="A0A4R6V066"/>
<dbReference type="GO" id="GO:0008880">
    <property type="term" value="F:glucuronate isomerase activity"/>
    <property type="evidence" value="ECO:0007669"/>
    <property type="project" value="UniProtKB-EC"/>
</dbReference>
<dbReference type="Proteomes" id="UP000295281">
    <property type="component" value="Unassembled WGS sequence"/>
</dbReference>
<dbReference type="EMBL" id="SNYN01000004">
    <property type="protein sequence ID" value="TDQ53290.1"/>
    <property type="molecule type" value="Genomic_DNA"/>
</dbReference>
<dbReference type="GO" id="GO:0019698">
    <property type="term" value="P:D-galacturonate catabolic process"/>
    <property type="evidence" value="ECO:0007669"/>
    <property type="project" value="TreeGrafter"/>
</dbReference>
<dbReference type="EC" id="5.3.1.12" evidence="4"/>
<dbReference type="Gene3D" id="1.10.2020.10">
    <property type="entry name" value="uronate isomerase, domain 2, chain A"/>
    <property type="match status" value="1"/>
</dbReference>
<dbReference type="RefSeq" id="WP_133740826.1">
    <property type="nucleotide sequence ID" value="NZ_SNYN01000004.1"/>
</dbReference>
<dbReference type="PANTHER" id="PTHR30068">
    <property type="entry name" value="URONATE ISOMERASE"/>
    <property type="match status" value="1"/>
</dbReference>
<evidence type="ECO:0000256" key="5">
    <source>
        <dbReference type="ARBA" id="ARBA00020555"/>
    </source>
</evidence>
<accession>A0A4R6V066</accession>
<dbReference type="OrthoDB" id="9766564at2"/>
<reference evidence="8 9" key="1">
    <citation type="submission" date="2019-03" db="EMBL/GenBank/DDBJ databases">
        <title>Genomic Encyclopedia of Type Strains, Phase IV (KMG-IV): sequencing the most valuable type-strain genomes for metagenomic binning, comparative biology and taxonomic classification.</title>
        <authorList>
            <person name="Goeker M."/>
        </authorList>
    </citation>
    <scope>NUCLEOTIDE SEQUENCE [LARGE SCALE GENOMIC DNA]</scope>
    <source>
        <strain evidence="8 9">DSM 46770</strain>
    </source>
</reference>
<dbReference type="Gene3D" id="3.20.20.140">
    <property type="entry name" value="Metal-dependent hydrolases"/>
    <property type="match status" value="1"/>
</dbReference>
<evidence type="ECO:0000313" key="8">
    <source>
        <dbReference type="EMBL" id="TDQ53290.1"/>
    </source>
</evidence>
<gene>
    <name evidence="8" type="ORF">EV190_10479</name>
</gene>
<dbReference type="InterPro" id="IPR003766">
    <property type="entry name" value="Uronate_isomerase"/>
</dbReference>
<dbReference type="PANTHER" id="PTHR30068:SF4">
    <property type="entry name" value="URONATE ISOMERASE"/>
    <property type="match status" value="1"/>
</dbReference>
<dbReference type="UniPathway" id="UPA00246"/>
<dbReference type="InterPro" id="IPR032466">
    <property type="entry name" value="Metal_Hydrolase"/>
</dbReference>
<sequence length="473" mass="52698">MPIRHAPLAPHPDRLLPADPGVRAIARRLYEEVRAAPIVSPHGHVDPRLLLDDAPFGDPASLLVTPDHYVTRLLHASGVPLEELGVGRGPLPEADARRAWHRLCARWHLFRGTPVRYWLESELAEIFDVRVRPSEDTADAVYDHVAERLTRDAYRPRALFDRFGISVLATTDDPCDDLSAHAALAADPAWTGRVVPTFRPDRYLEAARPEWAGDVARLGEAADTDTGTYPGWVAAMEARRRYFAEHGATSADHAHEDARTDPLDAAEADRIYRAALAGAAAPGEAVALRRHMLLEMARMSCEDGLVMTLHPGVRRGHHRPTDARYGPDTGHDIPLRTEFTDALRPLLERYGTHPGLRLVLFTVDETAFSRELAPLAGFYPSVYVGAPWWFLDAPEAIRRYRAAVTETVGFSRTSGFIDDTRAFCSIPARHDMSRRLDSGHLAQLVAEHRLDEDEALETLVDLVGDRPREVFRL</sequence>
<evidence type="ECO:0000256" key="4">
    <source>
        <dbReference type="ARBA" id="ARBA00012546"/>
    </source>
</evidence>
<evidence type="ECO:0000256" key="2">
    <source>
        <dbReference type="ARBA" id="ARBA00004892"/>
    </source>
</evidence>
<evidence type="ECO:0000256" key="7">
    <source>
        <dbReference type="SAM" id="MobiDB-lite"/>
    </source>
</evidence>
<dbReference type="SUPFAM" id="SSF51556">
    <property type="entry name" value="Metallo-dependent hydrolases"/>
    <property type="match status" value="1"/>
</dbReference>
<organism evidence="8 9">
    <name type="scientific">Actinorugispora endophytica</name>
    <dbReference type="NCBI Taxonomy" id="1605990"/>
    <lineage>
        <taxon>Bacteria</taxon>
        <taxon>Bacillati</taxon>
        <taxon>Actinomycetota</taxon>
        <taxon>Actinomycetes</taxon>
        <taxon>Streptosporangiales</taxon>
        <taxon>Nocardiopsidaceae</taxon>
        <taxon>Actinorugispora</taxon>
    </lineage>
</organism>
<evidence type="ECO:0000256" key="1">
    <source>
        <dbReference type="ARBA" id="ARBA00001165"/>
    </source>
</evidence>
<keyword evidence="9" id="KW-1185">Reference proteome</keyword>
<comment type="catalytic activity">
    <reaction evidence="1">
        <text>D-glucuronate = D-fructuronate</text>
        <dbReference type="Rhea" id="RHEA:13049"/>
        <dbReference type="ChEBI" id="CHEBI:58720"/>
        <dbReference type="ChEBI" id="CHEBI:59863"/>
        <dbReference type="EC" id="5.3.1.12"/>
    </reaction>
</comment>